<dbReference type="CDD" id="cd00839">
    <property type="entry name" value="MPP_PAPs"/>
    <property type="match status" value="1"/>
</dbReference>
<reference evidence="14" key="1">
    <citation type="submission" date="2021-01" db="EMBL/GenBank/DDBJ databases">
        <authorList>
            <person name="Corre E."/>
            <person name="Pelletier E."/>
            <person name="Niang G."/>
            <person name="Scheremetjew M."/>
            <person name="Finn R."/>
            <person name="Kale V."/>
            <person name="Holt S."/>
            <person name="Cochrane G."/>
            <person name="Meng A."/>
            <person name="Brown T."/>
            <person name="Cohen L."/>
        </authorList>
    </citation>
    <scope>NUCLEOTIDE SEQUENCE</scope>
    <source>
        <strain evidence="14">CCMP219</strain>
    </source>
</reference>
<feature type="chain" id="PRO_5030638432" description="Purple acid phosphatase" evidence="9">
    <location>
        <begin position="43"/>
        <end position="644"/>
    </location>
</feature>
<protein>
    <recommendedName>
        <fullName evidence="7">Purple acid phosphatase</fullName>
        <ecNumber evidence="7">3.1.3.2</ecNumber>
    </recommendedName>
</protein>
<feature type="signal peptide" evidence="9">
    <location>
        <begin position="1"/>
        <end position="42"/>
    </location>
</feature>
<keyword evidence="7" id="KW-0378">Hydrolase</keyword>
<evidence type="ECO:0000256" key="1">
    <source>
        <dbReference type="ARBA" id="ARBA00004613"/>
    </source>
</evidence>
<dbReference type="EMBL" id="HBEC01000013">
    <property type="protein sequence ID" value="CAD8279971.1"/>
    <property type="molecule type" value="Transcribed_RNA"/>
</dbReference>
<gene>
    <name evidence="14" type="ORF">CEUR00632_LOCUS6</name>
</gene>
<evidence type="ECO:0000259" key="12">
    <source>
        <dbReference type="Pfam" id="PF16656"/>
    </source>
</evidence>
<evidence type="ECO:0000259" key="10">
    <source>
        <dbReference type="Pfam" id="PF00149"/>
    </source>
</evidence>
<evidence type="ECO:0000256" key="3">
    <source>
        <dbReference type="ARBA" id="ARBA00011738"/>
    </source>
</evidence>
<sequence>MSAAATGWLGSRRQSRTRPLLLALTLQVLVAALLLRPDGALAATGRANWPQAVTIQTPTSQPHQQQDTYQQHQQQHPPQQAQALPVRPHGLHNPLHAFNTAAAVWQAPAAGRGRGGPSPEVRVSPDVLDSSGTWVTVAWNGLEQPDFDDFVAVYVPAGADIAKTSPAKFTFCAGADAGHLVNGSGTLRFRLINYRQDIGIVLVRGGLVSPVAVAEATIRVQNPNEPLQAHLALTADPSEMMVQWTSHNASSPLVRWGASPGRLDLEARAESDAYSDKDMCGGTATSNGWVHSGTQHWAVLRGLERGRRYYYSFGDAAWGFSAPASFVAAPNHGDMVHVLLTADVGQGEADGANVVALNTQQMASLNTTRLLAADAPGYSLLIHNGDISYAEGFSTQWDNFFTQIEPVAARMPYMAVPGNHERDWPGTGGRWDVEDSGGECGVAFERRVRMPLPGPDKWWYAFDWGPVHFLQYSTEHAFEPGSEQYDFIEHDLQTIDRAKTPWVVVGGHRPIYISSTAAEGPDCDQVVSAALRAALEPLLLRYNVDLTLHGHHHTYQRTCPVGGGVCLGHDENGAARGPVHLVIGHGGAGLSMNMQHPPPSFLRVSQLWWGYARMHASPTELHIEVVSDADGSLMDEFKLVRPRH</sequence>
<dbReference type="InterPro" id="IPR015914">
    <property type="entry name" value="PAPs_N"/>
</dbReference>
<evidence type="ECO:0000259" key="13">
    <source>
        <dbReference type="Pfam" id="PF17808"/>
    </source>
</evidence>
<dbReference type="PANTHER" id="PTHR45778:SF3">
    <property type="entry name" value="PURPLE ACID PHOSPHATASE"/>
    <property type="match status" value="1"/>
</dbReference>
<evidence type="ECO:0000259" key="11">
    <source>
        <dbReference type="Pfam" id="PF14008"/>
    </source>
</evidence>
<proteinExistence type="inferred from homology"/>
<keyword evidence="6" id="KW-0325">Glycoprotein</keyword>
<comment type="catalytic activity">
    <reaction evidence="7">
        <text>a phosphate monoester + H2O = an alcohol + phosphate</text>
        <dbReference type="Rhea" id="RHEA:15017"/>
        <dbReference type="ChEBI" id="CHEBI:15377"/>
        <dbReference type="ChEBI" id="CHEBI:30879"/>
        <dbReference type="ChEBI" id="CHEBI:43474"/>
        <dbReference type="ChEBI" id="CHEBI:67140"/>
        <dbReference type="EC" id="3.1.3.2"/>
    </reaction>
</comment>
<comment type="similarity">
    <text evidence="2 7">Belongs to the metallophosphoesterase superfamily. Purple acid phosphatase family.</text>
</comment>
<evidence type="ECO:0000256" key="9">
    <source>
        <dbReference type="SAM" id="SignalP"/>
    </source>
</evidence>
<dbReference type="InterPro" id="IPR025733">
    <property type="entry name" value="PAPs_C"/>
</dbReference>
<keyword evidence="4" id="KW-0964">Secreted</keyword>
<feature type="domain" description="Purple acid phosphatase C-terminal" evidence="11">
    <location>
        <begin position="577"/>
        <end position="636"/>
    </location>
</feature>
<dbReference type="Gene3D" id="2.60.40.380">
    <property type="entry name" value="Purple acid phosphatase-like, N-terminal"/>
    <property type="match status" value="1"/>
</dbReference>
<feature type="region of interest" description="Disordered" evidence="8">
    <location>
        <begin position="56"/>
        <end position="90"/>
    </location>
</feature>
<dbReference type="AlphaFoldDB" id="A0A7R9UZ11"/>
<evidence type="ECO:0000256" key="8">
    <source>
        <dbReference type="SAM" id="MobiDB-lite"/>
    </source>
</evidence>
<dbReference type="Pfam" id="PF14008">
    <property type="entry name" value="Metallophos_C"/>
    <property type="match status" value="1"/>
</dbReference>
<evidence type="ECO:0000256" key="4">
    <source>
        <dbReference type="ARBA" id="ARBA00022525"/>
    </source>
</evidence>
<feature type="domain" description="Purple acid phosphatase Fn3-like" evidence="13">
    <location>
        <begin position="121"/>
        <end position="216"/>
    </location>
</feature>
<evidence type="ECO:0000256" key="7">
    <source>
        <dbReference type="RuleBase" id="RU361203"/>
    </source>
</evidence>
<organism evidence="14">
    <name type="scientific">Chlamydomonas euryale</name>
    <dbReference type="NCBI Taxonomy" id="1486919"/>
    <lineage>
        <taxon>Eukaryota</taxon>
        <taxon>Viridiplantae</taxon>
        <taxon>Chlorophyta</taxon>
        <taxon>core chlorophytes</taxon>
        <taxon>Chlorophyceae</taxon>
        <taxon>CS clade</taxon>
        <taxon>Chlamydomonadales</taxon>
        <taxon>Chlamydomonadaceae</taxon>
        <taxon>Chlamydomonas</taxon>
    </lineage>
</organism>
<dbReference type="InterPro" id="IPR004843">
    <property type="entry name" value="Calcineurin-like_PHP"/>
</dbReference>
<dbReference type="GO" id="GO:0046872">
    <property type="term" value="F:metal ion binding"/>
    <property type="evidence" value="ECO:0007669"/>
    <property type="project" value="InterPro"/>
</dbReference>
<dbReference type="InterPro" id="IPR029052">
    <property type="entry name" value="Metallo-depent_PP-like"/>
</dbReference>
<dbReference type="InterPro" id="IPR041792">
    <property type="entry name" value="MPP_PAP"/>
</dbReference>
<dbReference type="PANTHER" id="PTHR45778">
    <property type="entry name" value="PURPLE ACID PHOSPHATASE-RELATED"/>
    <property type="match status" value="1"/>
</dbReference>
<dbReference type="InterPro" id="IPR040974">
    <property type="entry name" value="Fn3_PAP"/>
</dbReference>
<dbReference type="Pfam" id="PF17808">
    <property type="entry name" value="fn3_PAP"/>
    <property type="match status" value="1"/>
</dbReference>
<dbReference type="InterPro" id="IPR008963">
    <property type="entry name" value="Purple_acid_Pase-like_N"/>
</dbReference>
<dbReference type="GO" id="GO:0005576">
    <property type="term" value="C:extracellular region"/>
    <property type="evidence" value="ECO:0007669"/>
    <property type="project" value="UniProtKB-SubCell"/>
</dbReference>
<evidence type="ECO:0000313" key="14">
    <source>
        <dbReference type="EMBL" id="CAD8279971.1"/>
    </source>
</evidence>
<dbReference type="EC" id="3.1.3.2" evidence="7"/>
<evidence type="ECO:0000256" key="2">
    <source>
        <dbReference type="ARBA" id="ARBA00008723"/>
    </source>
</evidence>
<dbReference type="SUPFAM" id="SSF49363">
    <property type="entry name" value="Purple acid phosphatase, N-terminal domain"/>
    <property type="match status" value="1"/>
</dbReference>
<dbReference type="Pfam" id="PF00149">
    <property type="entry name" value="Metallophos"/>
    <property type="match status" value="1"/>
</dbReference>
<feature type="domain" description="Calcineurin-like phosphoesterase" evidence="10">
    <location>
        <begin position="338"/>
        <end position="555"/>
    </location>
</feature>
<dbReference type="Gene3D" id="3.60.21.10">
    <property type="match status" value="1"/>
</dbReference>
<evidence type="ECO:0000256" key="5">
    <source>
        <dbReference type="ARBA" id="ARBA00022729"/>
    </source>
</evidence>
<comment type="subunit">
    <text evidence="3">Homodimer.</text>
</comment>
<evidence type="ECO:0000256" key="6">
    <source>
        <dbReference type="ARBA" id="ARBA00023180"/>
    </source>
</evidence>
<accession>A0A7R9UZ11</accession>
<feature type="domain" description="Purple acid phosphatase N-terminal" evidence="12">
    <location>
        <begin position="226"/>
        <end position="327"/>
    </location>
</feature>
<dbReference type="SUPFAM" id="SSF56300">
    <property type="entry name" value="Metallo-dependent phosphatases"/>
    <property type="match status" value="1"/>
</dbReference>
<dbReference type="GO" id="GO:0003993">
    <property type="term" value="F:acid phosphatase activity"/>
    <property type="evidence" value="ECO:0007669"/>
    <property type="project" value="UniProtKB-EC"/>
</dbReference>
<keyword evidence="5 9" id="KW-0732">Signal</keyword>
<feature type="compositionally biased region" description="Low complexity" evidence="8">
    <location>
        <begin position="61"/>
        <end position="82"/>
    </location>
</feature>
<comment type="subcellular location">
    <subcellularLocation>
        <location evidence="1">Secreted</location>
    </subcellularLocation>
</comment>
<dbReference type="Pfam" id="PF16656">
    <property type="entry name" value="Pur_ac_phosph_N"/>
    <property type="match status" value="1"/>
</dbReference>
<name>A0A7R9UZ11_9CHLO</name>